<dbReference type="Proteomes" id="UP000198836">
    <property type="component" value="Unassembled WGS sequence"/>
</dbReference>
<reference evidence="2" key="1">
    <citation type="submission" date="2016-10" db="EMBL/GenBank/DDBJ databases">
        <authorList>
            <person name="Varghese N."/>
            <person name="Submissions S."/>
        </authorList>
    </citation>
    <scope>NUCLEOTIDE SEQUENCE [LARGE SCALE GENOMIC DNA]</scope>
    <source>
        <strain evidence="2">DSM 18130</strain>
    </source>
</reference>
<proteinExistence type="predicted"/>
<gene>
    <name evidence="1" type="ORF">SAMN04488511_1036</name>
</gene>
<name>A0A1I0SRQ7_9SPHI</name>
<accession>A0A1I0SRQ7</accession>
<dbReference type="AlphaFoldDB" id="A0A1I0SRQ7"/>
<evidence type="ECO:0000313" key="1">
    <source>
        <dbReference type="EMBL" id="SFA42181.1"/>
    </source>
</evidence>
<keyword evidence="2" id="KW-1185">Reference proteome</keyword>
<dbReference type="EMBL" id="FOJM01000003">
    <property type="protein sequence ID" value="SFA42181.1"/>
    <property type="molecule type" value="Genomic_DNA"/>
</dbReference>
<organism evidence="1 2">
    <name type="scientific">Pedobacter suwonensis</name>
    <dbReference type="NCBI Taxonomy" id="332999"/>
    <lineage>
        <taxon>Bacteria</taxon>
        <taxon>Pseudomonadati</taxon>
        <taxon>Bacteroidota</taxon>
        <taxon>Sphingobacteriia</taxon>
        <taxon>Sphingobacteriales</taxon>
        <taxon>Sphingobacteriaceae</taxon>
        <taxon>Pedobacter</taxon>
    </lineage>
</organism>
<protein>
    <submittedName>
        <fullName evidence="1">Uncharacterized protein</fullName>
    </submittedName>
</protein>
<sequence>MVTYYTLYNDNLSQIVYQSGCATVTRSGKSLQQSKVKNFRTANKTACSGR</sequence>
<evidence type="ECO:0000313" key="2">
    <source>
        <dbReference type="Proteomes" id="UP000198836"/>
    </source>
</evidence>